<evidence type="ECO:0000313" key="2">
    <source>
        <dbReference type="EMBL" id="SDY93699.1"/>
    </source>
</evidence>
<proteinExistence type="predicted"/>
<evidence type="ECO:0000313" key="3">
    <source>
        <dbReference type="Proteomes" id="UP000199286"/>
    </source>
</evidence>
<feature type="region of interest" description="Disordered" evidence="1">
    <location>
        <begin position="1"/>
        <end position="42"/>
    </location>
</feature>
<dbReference type="OrthoDB" id="7875768at2"/>
<gene>
    <name evidence="2" type="ORF">SAMN05444340_1374</name>
</gene>
<dbReference type="STRING" id="321339.SAMN05444340_1374"/>
<protein>
    <submittedName>
        <fullName evidence="2">Uncharacterized protein</fullName>
    </submittedName>
</protein>
<dbReference type="EMBL" id="FNPF01000037">
    <property type="protein sequence ID" value="SDY93699.1"/>
    <property type="molecule type" value="Genomic_DNA"/>
</dbReference>
<organism evidence="2 3">
    <name type="scientific">Citreimonas salinaria</name>
    <dbReference type="NCBI Taxonomy" id="321339"/>
    <lineage>
        <taxon>Bacteria</taxon>
        <taxon>Pseudomonadati</taxon>
        <taxon>Pseudomonadota</taxon>
        <taxon>Alphaproteobacteria</taxon>
        <taxon>Rhodobacterales</taxon>
        <taxon>Roseobacteraceae</taxon>
        <taxon>Citreimonas</taxon>
    </lineage>
</organism>
<evidence type="ECO:0000256" key="1">
    <source>
        <dbReference type="SAM" id="MobiDB-lite"/>
    </source>
</evidence>
<keyword evidence="3" id="KW-1185">Reference proteome</keyword>
<sequence length="167" mass="17743">MSDPVPNDETDGVLSSIRRLVAEKPVSAHPDSADGAGADAAPRPARFVLTDALRVNETAEPPAQLHSMIWEDCASGRGDAVAQPDTQSDGPPPLAAPVVLTGPTFAAPDESCKPPESLALDEDALRRLVAEVVRAELQGALGDRITQSVRKLVRREIHRALLGRDFD</sequence>
<dbReference type="AlphaFoldDB" id="A0A1H3NZT8"/>
<accession>A0A1H3NZT8</accession>
<feature type="compositionally biased region" description="Low complexity" evidence="1">
    <location>
        <begin position="33"/>
        <end position="42"/>
    </location>
</feature>
<feature type="compositionally biased region" description="Acidic residues" evidence="1">
    <location>
        <begin position="1"/>
        <end position="11"/>
    </location>
</feature>
<reference evidence="2 3" key="1">
    <citation type="submission" date="2016-10" db="EMBL/GenBank/DDBJ databases">
        <authorList>
            <person name="de Groot N.N."/>
        </authorList>
    </citation>
    <scope>NUCLEOTIDE SEQUENCE [LARGE SCALE GENOMIC DNA]</scope>
    <source>
        <strain evidence="2 3">DSM 26880</strain>
    </source>
</reference>
<feature type="region of interest" description="Disordered" evidence="1">
    <location>
        <begin position="76"/>
        <end position="97"/>
    </location>
</feature>
<name>A0A1H3NZT8_9RHOB</name>
<dbReference type="Proteomes" id="UP000199286">
    <property type="component" value="Unassembled WGS sequence"/>
</dbReference>